<dbReference type="Pfam" id="PF13328">
    <property type="entry name" value="HD_4"/>
    <property type="match status" value="1"/>
</dbReference>
<dbReference type="CDD" id="cd00077">
    <property type="entry name" value="HDc"/>
    <property type="match status" value="1"/>
</dbReference>
<feature type="region of interest" description="Disordered" evidence="2">
    <location>
        <begin position="97"/>
        <end position="118"/>
    </location>
</feature>
<dbReference type="FunFam" id="1.10.3210.10:FF:000001">
    <property type="entry name" value="GTP pyrophosphokinase RelA"/>
    <property type="match status" value="1"/>
</dbReference>
<evidence type="ECO:0000256" key="2">
    <source>
        <dbReference type="SAM" id="MobiDB-lite"/>
    </source>
</evidence>
<dbReference type="AlphaFoldDB" id="A0A0M0K8X5"/>
<organism evidence="4 5">
    <name type="scientific">Chrysochromulina tobinii</name>
    <dbReference type="NCBI Taxonomy" id="1460289"/>
    <lineage>
        <taxon>Eukaryota</taxon>
        <taxon>Haptista</taxon>
        <taxon>Haptophyta</taxon>
        <taxon>Prymnesiophyceae</taxon>
        <taxon>Prymnesiales</taxon>
        <taxon>Chrysochromulinaceae</taxon>
        <taxon>Chrysochromulina</taxon>
    </lineage>
</organism>
<evidence type="ECO:0000256" key="1">
    <source>
        <dbReference type="ARBA" id="ARBA00007476"/>
    </source>
</evidence>
<gene>
    <name evidence="4" type="ORF">Ctob_012859</name>
</gene>
<name>A0A0M0K8X5_9EUKA</name>
<dbReference type="EMBL" id="JWZX01001008">
    <property type="protein sequence ID" value="KOO35032.1"/>
    <property type="molecule type" value="Genomic_DNA"/>
</dbReference>
<keyword evidence="5" id="KW-1185">Reference proteome</keyword>
<proteinExistence type="inferred from homology"/>
<dbReference type="GO" id="GO:0016787">
    <property type="term" value="F:hydrolase activity"/>
    <property type="evidence" value="ECO:0007669"/>
    <property type="project" value="UniProtKB-KW"/>
</dbReference>
<feature type="compositionally biased region" description="Polar residues" evidence="2">
    <location>
        <begin position="62"/>
        <end position="71"/>
    </location>
</feature>
<dbReference type="InterPro" id="IPR003607">
    <property type="entry name" value="HD/PDEase_dom"/>
</dbReference>
<dbReference type="InterPro" id="IPR006674">
    <property type="entry name" value="HD_domain"/>
</dbReference>
<evidence type="ECO:0000259" key="3">
    <source>
        <dbReference type="PROSITE" id="PS51831"/>
    </source>
</evidence>
<evidence type="ECO:0000313" key="4">
    <source>
        <dbReference type="EMBL" id="KOO35032.1"/>
    </source>
</evidence>
<dbReference type="Proteomes" id="UP000037460">
    <property type="component" value="Unassembled WGS sequence"/>
</dbReference>
<feature type="region of interest" description="Disordered" evidence="2">
    <location>
        <begin position="17"/>
        <end position="71"/>
    </location>
</feature>
<dbReference type="PROSITE" id="PS51831">
    <property type="entry name" value="HD"/>
    <property type="match status" value="1"/>
</dbReference>
<accession>A0A0M0K8X5</accession>
<evidence type="ECO:0000313" key="5">
    <source>
        <dbReference type="Proteomes" id="UP000037460"/>
    </source>
</evidence>
<comment type="caution">
    <text evidence="4">The sequence shown here is derived from an EMBL/GenBank/DDBJ whole genome shotgun (WGS) entry which is preliminary data.</text>
</comment>
<keyword evidence="4" id="KW-0378">Hydrolase</keyword>
<feature type="compositionally biased region" description="Polar residues" evidence="2">
    <location>
        <begin position="98"/>
        <end position="118"/>
    </location>
</feature>
<dbReference type="PANTHER" id="PTHR43061">
    <property type="entry name" value="GTP DIPHOSPHOKINASE RSH1, CHLOROPLASTIC-RELATED"/>
    <property type="match status" value="1"/>
</dbReference>
<dbReference type="SUPFAM" id="SSF109604">
    <property type="entry name" value="HD-domain/PDEase-like"/>
    <property type="match status" value="1"/>
</dbReference>
<dbReference type="PANTHER" id="PTHR43061:SF1">
    <property type="entry name" value="GTP DIPHOSPHOKINASE RSH1, CHLOROPLASTIC-RELATED"/>
    <property type="match status" value="1"/>
</dbReference>
<dbReference type="OrthoDB" id="430679at2759"/>
<reference evidence="5" key="1">
    <citation type="journal article" date="2015" name="PLoS Genet.">
        <title>Genome Sequence and Transcriptome Analyses of Chrysochromulina tobin: Metabolic Tools for Enhanced Algal Fitness in the Prominent Order Prymnesiales (Haptophyceae).</title>
        <authorList>
            <person name="Hovde B.T."/>
            <person name="Deodato C.R."/>
            <person name="Hunsperger H.M."/>
            <person name="Ryken S.A."/>
            <person name="Yost W."/>
            <person name="Jha R.K."/>
            <person name="Patterson J."/>
            <person name="Monnat R.J. Jr."/>
            <person name="Barlow S.B."/>
            <person name="Starkenburg S.R."/>
            <person name="Cattolico R.A."/>
        </authorList>
    </citation>
    <scope>NUCLEOTIDE SEQUENCE</scope>
    <source>
        <strain evidence="5">CCMP291</strain>
    </source>
</reference>
<comment type="similarity">
    <text evidence="1">Belongs to the RelA/SpoT family.</text>
</comment>
<dbReference type="Gene3D" id="1.10.3210.10">
    <property type="entry name" value="Hypothetical protein af1432"/>
    <property type="match status" value="1"/>
</dbReference>
<feature type="domain" description="HD" evidence="3">
    <location>
        <begin position="254"/>
        <end position="363"/>
    </location>
</feature>
<protein>
    <submittedName>
        <fullName evidence="4">Bifunctional ppgpp synthetase ii guanosine-3-bis pyrophosphate 3-pyrophosphohydrolase</fullName>
    </submittedName>
</protein>
<dbReference type="SMART" id="SM00471">
    <property type="entry name" value="HDc"/>
    <property type="match status" value="1"/>
</dbReference>
<sequence length="540" mass="57631">MSYRLRSWYASLSATGGAVGAEKQRAAPSPSESSNGNAAERTVCVSLGLGHSPPTAPAPAGSHSTASTSPLVPSVAFENGAGGPLMPAPPVARGFITMTGSTDVNDTTTAGVSRSQSTSRLASAVTSALYPAPASFETAQLQRPPQAQQPDGAVSDALADYKNKAKALRAKEFSLERSLRALSKYSAYSGASVEAGWVAGGLPTATKPPSQLWESSLAQATRYLPEEDRATCFQALKLATQVHSGQTRRDGSPFVTHPVAVAELVASWGMDASCVVAALLHDAIEDTPLTFGEVEAKFGEEVRTLVQGVTRVSKLPEEKVAELELMGMGALCLESGDLLQLLDACAGDWRVAVLKVADRLHNMRTLSAMKPHKRARKAQETARVFVPLAHYLGAHEVGSELAELAQRHCSDDQPRHQKWAARLSSVVLPGRLQRAAAYFGLDDRALAAVRRAMPPPSEPLRLRTSAAGGMMSADEAEMSSGVSGSRLRRLILRLNEPALDADRARDLVLRLRPLRNRLPQYQMSCMHHASSFEANENEIS</sequence>